<dbReference type="Pfam" id="PF22629">
    <property type="entry name" value="ACT_AHAS_ss"/>
    <property type="match status" value="1"/>
</dbReference>
<evidence type="ECO:0000256" key="3">
    <source>
        <dbReference type="ARBA" id="ARBA00006341"/>
    </source>
</evidence>
<dbReference type="Pfam" id="PF10369">
    <property type="entry name" value="ALS_ss_C"/>
    <property type="match status" value="1"/>
</dbReference>
<dbReference type="EMBL" id="SUTG01000038">
    <property type="protein sequence ID" value="MBE6512941.1"/>
    <property type="molecule type" value="Genomic_DNA"/>
</dbReference>
<dbReference type="InterPro" id="IPR019455">
    <property type="entry name" value="Acetolactate_synth_ssu_C"/>
</dbReference>
<comment type="subunit">
    <text evidence="6">Dimer of large and small chains.</text>
</comment>
<evidence type="ECO:0000256" key="6">
    <source>
        <dbReference type="RuleBase" id="RU368092"/>
    </source>
</evidence>
<keyword evidence="4 6" id="KW-0028">Amino-acid biosynthesis</keyword>
<dbReference type="GO" id="GO:1990610">
    <property type="term" value="F:acetolactate synthase regulator activity"/>
    <property type="evidence" value="ECO:0007669"/>
    <property type="project" value="UniProtKB-UniRule"/>
</dbReference>
<evidence type="ECO:0000256" key="5">
    <source>
        <dbReference type="ARBA" id="ARBA00023304"/>
    </source>
</evidence>
<dbReference type="SUPFAM" id="SSF55021">
    <property type="entry name" value="ACT-like"/>
    <property type="match status" value="2"/>
</dbReference>
<dbReference type="NCBIfam" id="NF008864">
    <property type="entry name" value="PRK11895.1"/>
    <property type="match status" value="1"/>
</dbReference>
<accession>A0A8T3VUG8</accession>
<dbReference type="EC" id="2.2.1.6" evidence="6"/>
<comment type="pathway">
    <text evidence="2 6">Amino-acid biosynthesis; L-valine biosynthesis; L-valine from pyruvate: step 1/4.</text>
</comment>
<comment type="function">
    <text evidence="6">Catalyzes the conversion of 2 pyruvate molecules into acetolactate in the first common step of the biosynthetic pathway of the branched-amino acids such as leucine, isoleucine, and valine.</text>
</comment>
<organism evidence="8 9">
    <name type="scientific">Methanobrevibacter olleyae</name>
    <dbReference type="NCBI Taxonomy" id="294671"/>
    <lineage>
        <taxon>Archaea</taxon>
        <taxon>Methanobacteriati</taxon>
        <taxon>Methanobacteriota</taxon>
        <taxon>Methanomada group</taxon>
        <taxon>Methanobacteria</taxon>
        <taxon>Methanobacteriales</taxon>
        <taxon>Methanobacteriaceae</taxon>
        <taxon>Methanobrevibacter</taxon>
    </lineage>
</organism>
<comment type="similarity">
    <text evidence="3 6">Belongs to the acetolactate synthase small subunit family.</text>
</comment>
<reference evidence="8" key="1">
    <citation type="submission" date="2019-04" db="EMBL/GenBank/DDBJ databases">
        <title>Evolution of Biomass-Degrading Anaerobic Consortia Revealed by Metagenomics.</title>
        <authorList>
            <person name="Peng X."/>
        </authorList>
    </citation>
    <scope>NUCLEOTIDE SEQUENCE</scope>
    <source>
        <strain evidence="8">SIG14</strain>
    </source>
</reference>
<sequence>MSEKSHVISTLVEHKPGVLQNVASLLNRRGFNIDSITVGASEVEGLARMVFVVKGDEKVLEQVIKQLHKLVDVVKIKDLDPDYVLKRELCLVKVKTTREKSRSEIIEYADIFKAKIIDVCDDFITMEVTGNPEKIDSFLRLMKPFGIKKIARTGPTAIARGHH</sequence>
<dbReference type="GO" id="GO:0005829">
    <property type="term" value="C:cytosol"/>
    <property type="evidence" value="ECO:0007669"/>
    <property type="project" value="TreeGrafter"/>
</dbReference>
<dbReference type="GO" id="GO:0003984">
    <property type="term" value="F:acetolactate synthase activity"/>
    <property type="evidence" value="ECO:0007669"/>
    <property type="project" value="UniProtKB-UniRule"/>
</dbReference>
<evidence type="ECO:0000256" key="4">
    <source>
        <dbReference type="ARBA" id="ARBA00022605"/>
    </source>
</evidence>
<evidence type="ECO:0000313" key="9">
    <source>
        <dbReference type="Proteomes" id="UP000732619"/>
    </source>
</evidence>
<dbReference type="AlphaFoldDB" id="A0A8T3VUG8"/>
<gene>
    <name evidence="8" type="primary">ilvN</name>
    <name evidence="8" type="ORF">E7Z75_07380</name>
</gene>
<dbReference type="NCBIfam" id="TIGR00119">
    <property type="entry name" value="acolac_sm"/>
    <property type="match status" value="1"/>
</dbReference>
<dbReference type="GO" id="GO:0009097">
    <property type="term" value="P:isoleucine biosynthetic process"/>
    <property type="evidence" value="ECO:0007669"/>
    <property type="project" value="UniProtKB-UniRule"/>
</dbReference>
<dbReference type="InterPro" id="IPR004789">
    <property type="entry name" value="Acetalactate_synth_ssu"/>
</dbReference>
<dbReference type="Gene3D" id="3.30.70.260">
    <property type="match status" value="1"/>
</dbReference>
<dbReference type="FunFam" id="3.30.70.260:FF:000001">
    <property type="entry name" value="Acetolactate synthase, small subunit"/>
    <property type="match status" value="1"/>
</dbReference>
<proteinExistence type="inferred from homology"/>
<dbReference type="InterPro" id="IPR002912">
    <property type="entry name" value="ACT_dom"/>
</dbReference>
<comment type="pathway">
    <text evidence="1 6">Amino-acid biosynthesis; L-isoleucine biosynthesis; L-isoleucine from 2-oxobutanoate: step 1/4.</text>
</comment>
<name>A0A8T3VUG8_METOL</name>
<dbReference type="InterPro" id="IPR045865">
    <property type="entry name" value="ACT-like_dom_sf"/>
</dbReference>
<evidence type="ECO:0000259" key="7">
    <source>
        <dbReference type="PROSITE" id="PS51671"/>
    </source>
</evidence>
<dbReference type="CDD" id="cd04878">
    <property type="entry name" value="ACT_AHAS"/>
    <property type="match status" value="1"/>
</dbReference>
<dbReference type="PANTHER" id="PTHR30239:SF0">
    <property type="entry name" value="ACETOLACTATE SYNTHASE SMALL SUBUNIT 1, CHLOROPLASTIC"/>
    <property type="match status" value="1"/>
</dbReference>
<dbReference type="InterPro" id="IPR054480">
    <property type="entry name" value="AHAS_small-like_ACT"/>
</dbReference>
<dbReference type="Proteomes" id="UP000732619">
    <property type="component" value="Unassembled WGS sequence"/>
</dbReference>
<evidence type="ECO:0000256" key="1">
    <source>
        <dbReference type="ARBA" id="ARBA00004974"/>
    </source>
</evidence>
<dbReference type="FunFam" id="3.30.70.1150:FF:000001">
    <property type="entry name" value="Acetolactate synthase small subunit"/>
    <property type="match status" value="1"/>
</dbReference>
<keyword evidence="5 6" id="KW-0100">Branched-chain amino acid biosynthesis</keyword>
<feature type="domain" description="ACT" evidence="7">
    <location>
        <begin position="7"/>
        <end position="81"/>
    </location>
</feature>
<evidence type="ECO:0000313" key="8">
    <source>
        <dbReference type="EMBL" id="MBE6512941.1"/>
    </source>
</evidence>
<keyword evidence="6 8" id="KW-0808">Transferase</keyword>
<dbReference type="GO" id="GO:0009099">
    <property type="term" value="P:L-valine biosynthetic process"/>
    <property type="evidence" value="ECO:0007669"/>
    <property type="project" value="UniProtKB-UniRule"/>
</dbReference>
<dbReference type="InterPro" id="IPR027271">
    <property type="entry name" value="Acetolactate_synth/TF_NikR_C"/>
</dbReference>
<comment type="caution">
    <text evidence="8">The sequence shown here is derived from an EMBL/GenBank/DDBJ whole genome shotgun (WGS) entry which is preliminary data.</text>
</comment>
<protein>
    <recommendedName>
        <fullName evidence="6">Acetolactate synthase small subunit</fullName>
        <shortName evidence="6">AHAS</shortName>
        <shortName evidence="6">ALS</shortName>
        <ecNumber evidence="6">2.2.1.6</ecNumber>
    </recommendedName>
    <alternativeName>
        <fullName evidence="6">Acetohydroxy-acid synthase small subunit</fullName>
    </alternativeName>
</protein>
<comment type="catalytic activity">
    <reaction evidence="6">
        <text>2 pyruvate + H(+) = (2S)-2-acetolactate + CO2</text>
        <dbReference type="Rhea" id="RHEA:25249"/>
        <dbReference type="ChEBI" id="CHEBI:15361"/>
        <dbReference type="ChEBI" id="CHEBI:15378"/>
        <dbReference type="ChEBI" id="CHEBI:16526"/>
        <dbReference type="ChEBI" id="CHEBI:58476"/>
        <dbReference type="EC" id="2.2.1.6"/>
    </reaction>
</comment>
<dbReference type="InterPro" id="IPR039557">
    <property type="entry name" value="AHAS_ACT"/>
</dbReference>
<dbReference type="PANTHER" id="PTHR30239">
    <property type="entry name" value="ACETOLACTATE SYNTHASE SMALL SUBUNIT"/>
    <property type="match status" value="1"/>
</dbReference>
<evidence type="ECO:0000256" key="2">
    <source>
        <dbReference type="ARBA" id="ARBA00005025"/>
    </source>
</evidence>
<dbReference type="Gene3D" id="3.30.70.1150">
    <property type="entry name" value="ACT-like. Chain A, domain 2"/>
    <property type="match status" value="1"/>
</dbReference>
<dbReference type="PROSITE" id="PS51671">
    <property type="entry name" value="ACT"/>
    <property type="match status" value="1"/>
</dbReference>